<evidence type="ECO:0000313" key="1">
    <source>
        <dbReference type="EMBL" id="CAD7697412.1"/>
    </source>
</evidence>
<evidence type="ECO:0000313" key="2">
    <source>
        <dbReference type="Proteomes" id="UP000708148"/>
    </source>
</evidence>
<comment type="caution">
    <text evidence="1">The sequence shown here is derived from an EMBL/GenBank/DDBJ whole genome shotgun (WGS) entry which is preliminary data.</text>
</comment>
<dbReference type="Proteomes" id="UP000708148">
    <property type="component" value="Unassembled WGS sequence"/>
</dbReference>
<dbReference type="EMBL" id="CAJHUC010000654">
    <property type="protein sequence ID" value="CAD7697412.1"/>
    <property type="molecule type" value="Genomic_DNA"/>
</dbReference>
<protein>
    <submittedName>
        <fullName evidence="1">Uncharacterized protein</fullName>
    </submittedName>
</protein>
<name>A0A8S1IQF2_9CHLO</name>
<sequence>MRRAAVHRAQIAAVEGSKCSDRGLKSAFWKLRDSVLKEKIFSRIWIYSEVAESVGKWDKVIWGAEKIRGGIWIDPEIGLSVWISGESIWRAQKMFAKIWIDQEIGKFVGNQTDRFGEQETYLVTGGSMLGH</sequence>
<organism evidence="1 2">
    <name type="scientific">Ostreobium quekettii</name>
    <dbReference type="NCBI Taxonomy" id="121088"/>
    <lineage>
        <taxon>Eukaryota</taxon>
        <taxon>Viridiplantae</taxon>
        <taxon>Chlorophyta</taxon>
        <taxon>core chlorophytes</taxon>
        <taxon>Ulvophyceae</taxon>
        <taxon>TCBD clade</taxon>
        <taxon>Bryopsidales</taxon>
        <taxon>Ostreobineae</taxon>
        <taxon>Ostreobiaceae</taxon>
        <taxon>Ostreobium</taxon>
    </lineage>
</organism>
<gene>
    <name evidence="1" type="ORF">OSTQU699_LOCUS2773</name>
</gene>
<reference evidence="1" key="1">
    <citation type="submission" date="2020-12" db="EMBL/GenBank/DDBJ databases">
        <authorList>
            <person name="Iha C."/>
        </authorList>
    </citation>
    <scope>NUCLEOTIDE SEQUENCE</scope>
</reference>
<dbReference type="AlphaFoldDB" id="A0A8S1IQF2"/>
<keyword evidence="2" id="KW-1185">Reference proteome</keyword>
<proteinExistence type="predicted"/>
<accession>A0A8S1IQF2</accession>